<proteinExistence type="inferred from homology"/>
<comment type="similarity">
    <text evidence="1 3">Belongs to the short-chain dehydrogenases/reductases (SDR) family.</text>
</comment>
<dbReference type="RefSeq" id="WP_129229728.1">
    <property type="nucleotide sequence ID" value="NZ_QYBB01000063.1"/>
</dbReference>
<dbReference type="EMBL" id="QYBB01000063">
    <property type="protein sequence ID" value="RYC29226.1"/>
    <property type="molecule type" value="Genomic_DNA"/>
</dbReference>
<evidence type="ECO:0000256" key="1">
    <source>
        <dbReference type="ARBA" id="ARBA00006484"/>
    </source>
</evidence>
<feature type="region of interest" description="Disordered" evidence="4">
    <location>
        <begin position="206"/>
        <end position="227"/>
    </location>
</feature>
<evidence type="ECO:0000313" key="6">
    <source>
        <dbReference type="Proteomes" id="UP000290759"/>
    </source>
</evidence>
<reference evidence="5 6" key="2">
    <citation type="submission" date="2019-02" db="EMBL/GenBank/DDBJ databases">
        <title>'Lichenibacterium ramalinii' gen. nov. sp. nov., 'Lichenibacterium minor' gen. nov. sp. nov.</title>
        <authorList>
            <person name="Pankratov T."/>
        </authorList>
    </citation>
    <scope>NUCLEOTIDE SEQUENCE [LARGE SCALE GENOMIC DNA]</scope>
    <source>
        <strain evidence="5 6">RmlP026</strain>
    </source>
</reference>
<accession>A0A4Q2U3A6</accession>
<reference evidence="5 6" key="1">
    <citation type="submission" date="2018-12" db="EMBL/GenBank/DDBJ databases">
        <authorList>
            <person name="Grouzdev D.S."/>
            <person name="Krutkina M.S."/>
        </authorList>
    </citation>
    <scope>NUCLEOTIDE SEQUENCE [LARGE SCALE GENOMIC DNA]</scope>
    <source>
        <strain evidence="5 6">RmlP026</strain>
    </source>
</reference>
<dbReference type="GO" id="GO:0016491">
    <property type="term" value="F:oxidoreductase activity"/>
    <property type="evidence" value="ECO:0007669"/>
    <property type="project" value="UniProtKB-KW"/>
</dbReference>
<dbReference type="PANTHER" id="PTHR43976:SF16">
    <property type="entry name" value="SHORT-CHAIN DEHYDROGENASE_REDUCTASE FAMILY PROTEIN"/>
    <property type="match status" value="1"/>
</dbReference>
<comment type="caution">
    <text evidence="5">The sequence shown here is derived from an EMBL/GenBank/DDBJ whole genome shotgun (WGS) entry which is preliminary data.</text>
</comment>
<dbReference type="AlphaFoldDB" id="A0A4Q2U3A6"/>
<dbReference type="SUPFAM" id="SSF51735">
    <property type="entry name" value="NAD(P)-binding Rossmann-fold domains"/>
    <property type="match status" value="1"/>
</dbReference>
<dbReference type="InterPro" id="IPR002347">
    <property type="entry name" value="SDR_fam"/>
</dbReference>
<dbReference type="Gene3D" id="3.40.50.720">
    <property type="entry name" value="NAD(P)-binding Rossmann-like Domain"/>
    <property type="match status" value="1"/>
</dbReference>
<evidence type="ECO:0000313" key="5">
    <source>
        <dbReference type="EMBL" id="RYC29226.1"/>
    </source>
</evidence>
<evidence type="ECO:0000256" key="4">
    <source>
        <dbReference type="SAM" id="MobiDB-lite"/>
    </source>
</evidence>
<dbReference type="NCBIfam" id="NF004824">
    <property type="entry name" value="PRK06180.1"/>
    <property type="match status" value="1"/>
</dbReference>
<dbReference type="InterPro" id="IPR036291">
    <property type="entry name" value="NAD(P)-bd_dom_sf"/>
</dbReference>
<keyword evidence="6" id="KW-1185">Reference proteome</keyword>
<dbReference type="NCBIfam" id="NF006114">
    <property type="entry name" value="PRK08263.1"/>
    <property type="match status" value="1"/>
</dbReference>
<dbReference type="CDD" id="cd05374">
    <property type="entry name" value="17beta-HSD-like_SDR_c"/>
    <property type="match status" value="1"/>
</dbReference>
<dbReference type="PRINTS" id="PR00080">
    <property type="entry name" value="SDRFAMILY"/>
</dbReference>
<sequence length="286" mass="31037">MANDDTPVWFITGCSTGFGRELAKAVLERGWRVVATARRTEQLDDLLEGHGERALKLRLDVTDHAEVVASVKQAETRFGRIDVLVNNAGYGYLAAIEEGEDAAIRAQFETNVFGLADLIREALPGMRKRRSGNIVNYSSIGGLVSFGATGYYHASKYAVEGLSESLAVEVGPLGIHVTLVEPGPFRTDWAGRSIVESKTVIDDYDATAGARRRQTRERSGNQPGDPVRAAEAVIAAVTAKEPPLRLLLGAPALDLAYGKLDKLRANFDAWKDTTLGADYPEHQKKA</sequence>
<dbReference type="PRINTS" id="PR00081">
    <property type="entry name" value="GDHRDH"/>
</dbReference>
<keyword evidence="2" id="KW-0560">Oxidoreductase</keyword>
<dbReference type="InterPro" id="IPR051911">
    <property type="entry name" value="SDR_oxidoreductase"/>
</dbReference>
<dbReference type="Pfam" id="PF00106">
    <property type="entry name" value="adh_short"/>
    <property type="match status" value="1"/>
</dbReference>
<protein>
    <submittedName>
        <fullName evidence="5">Oxidoreductase</fullName>
    </submittedName>
</protein>
<dbReference type="Proteomes" id="UP000290759">
    <property type="component" value="Unassembled WGS sequence"/>
</dbReference>
<dbReference type="OrthoDB" id="9793825at2"/>
<dbReference type="PANTHER" id="PTHR43976">
    <property type="entry name" value="SHORT CHAIN DEHYDROGENASE"/>
    <property type="match status" value="1"/>
</dbReference>
<organism evidence="5 6">
    <name type="scientific">Lichenibacterium minor</name>
    <dbReference type="NCBI Taxonomy" id="2316528"/>
    <lineage>
        <taxon>Bacteria</taxon>
        <taxon>Pseudomonadati</taxon>
        <taxon>Pseudomonadota</taxon>
        <taxon>Alphaproteobacteria</taxon>
        <taxon>Hyphomicrobiales</taxon>
        <taxon>Lichenihabitantaceae</taxon>
        <taxon>Lichenibacterium</taxon>
    </lineage>
</organism>
<gene>
    <name evidence="5" type="ORF">D3273_25210</name>
</gene>
<evidence type="ECO:0000256" key="3">
    <source>
        <dbReference type="RuleBase" id="RU000363"/>
    </source>
</evidence>
<evidence type="ECO:0000256" key="2">
    <source>
        <dbReference type="ARBA" id="ARBA00023002"/>
    </source>
</evidence>
<name>A0A4Q2U3A6_9HYPH</name>